<evidence type="ECO:0000256" key="3">
    <source>
        <dbReference type="ARBA" id="ARBA00022679"/>
    </source>
</evidence>
<evidence type="ECO:0000256" key="6">
    <source>
        <dbReference type="PROSITE-ProRule" id="PRU01362"/>
    </source>
</evidence>
<keyword evidence="5 6" id="KW-0238">DNA-binding</keyword>
<proteinExistence type="inferred from homology"/>
<comment type="similarity">
    <text evidence="6">Belongs to the DarT ADP-ribosyltransferase family.</text>
</comment>
<comment type="caution">
    <text evidence="6">Lacks conserved residue(s) required for the propagation of feature annotation.</text>
</comment>
<dbReference type="InterPro" id="IPR029494">
    <property type="entry name" value="DarT"/>
</dbReference>
<feature type="active site" description="Proton acceptor" evidence="6">
    <location>
        <position position="46"/>
    </location>
</feature>
<dbReference type="EMBL" id="SLZW01000003">
    <property type="protein sequence ID" value="TCS63685.1"/>
    <property type="molecule type" value="Genomic_DNA"/>
</dbReference>
<dbReference type="OrthoDB" id="9813972at2"/>
<evidence type="ECO:0000313" key="9">
    <source>
        <dbReference type="Proteomes" id="UP000295304"/>
    </source>
</evidence>
<dbReference type="GO" id="GO:0016757">
    <property type="term" value="F:glycosyltransferase activity"/>
    <property type="evidence" value="ECO:0007669"/>
    <property type="project" value="UniProtKB-UniRule"/>
</dbReference>
<dbReference type="Pfam" id="PF14487">
    <property type="entry name" value="DarT"/>
    <property type="match status" value="1"/>
</dbReference>
<gene>
    <name evidence="8" type="ORF">EDD55_103310</name>
</gene>
<evidence type="ECO:0000256" key="4">
    <source>
        <dbReference type="ARBA" id="ARBA00022695"/>
    </source>
</evidence>
<feature type="active site" evidence="6">
    <location>
        <position position="188"/>
    </location>
</feature>
<protein>
    <submittedName>
        <fullName evidence="8">Uncharacterized protein DUF4433</fullName>
    </submittedName>
</protein>
<dbReference type="PROSITE" id="PS52018">
    <property type="entry name" value="DART"/>
    <property type="match status" value="1"/>
</dbReference>
<organism evidence="8 9">
    <name type="scientific">Varunaivibrio sulfuroxidans</name>
    <dbReference type="NCBI Taxonomy" id="1773489"/>
    <lineage>
        <taxon>Bacteria</taxon>
        <taxon>Pseudomonadati</taxon>
        <taxon>Pseudomonadota</taxon>
        <taxon>Alphaproteobacteria</taxon>
        <taxon>Rhodospirillales</taxon>
        <taxon>Magnetovibrionaceae</taxon>
        <taxon>Varunaivibrio</taxon>
    </lineage>
</organism>
<reference evidence="8 9" key="1">
    <citation type="submission" date="2019-03" db="EMBL/GenBank/DDBJ databases">
        <title>Genomic Encyclopedia of Type Strains, Phase IV (KMG-IV): sequencing the most valuable type-strain genomes for metagenomic binning, comparative biology and taxonomic classification.</title>
        <authorList>
            <person name="Goeker M."/>
        </authorList>
    </citation>
    <scope>NUCLEOTIDE SEQUENCE [LARGE SCALE GENOMIC DNA]</scope>
    <source>
        <strain evidence="8 9">DSM 101688</strain>
    </source>
</reference>
<comment type="catalytic activity">
    <reaction evidence="6">
        <text>a thymidine in DNA + NAD(+) = an N-(ADP-alpha-D-ribosyl)-thymidine in DNA + nicotinamide + H(+)</text>
        <dbReference type="Rhea" id="RHEA:71651"/>
        <dbReference type="Rhea" id="RHEA-COMP:13556"/>
        <dbReference type="Rhea" id="RHEA-COMP:18051"/>
        <dbReference type="ChEBI" id="CHEBI:15378"/>
        <dbReference type="ChEBI" id="CHEBI:17154"/>
        <dbReference type="ChEBI" id="CHEBI:57540"/>
        <dbReference type="ChEBI" id="CHEBI:137386"/>
        <dbReference type="ChEBI" id="CHEBI:191199"/>
    </reaction>
</comment>
<evidence type="ECO:0000256" key="1">
    <source>
        <dbReference type="ARBA" id="ARBA00022649"/>
    </source>
</evidence>
<accession>A0A4R3JE22</accession>
<dbReference type="GO" id="GO:0016779">
    <property type="term" value="F:nucleotidyltransferase activity"/>
    <property type="evidence" value="ECO:0007669"/>
    <property type="project" value="UniProtKB-UniRule"/>
</dbReference>
<dbReference type="RefSeq" id="WP_132938642.1">
    <property type="nucleotide sequence ID" value="NZ_CP119676.1"/>
</dbReference>
<name>A0A4R3JE22_9PROT</name>
<dbReference type="Proteomes" id="UP000295304">
    <property type="component" value="Unassembled WGS sequence"/>
</dbReference>
<feature type="domain" description="DarT" evidence="7">
    <location>
        <begin position="4"/>
        <end position="234"/>
    </location>
</feature>
<dbReference type="AlphaFoldDB" id="A0A4R3JE22"/>
<keyword evidence="9" id="KW-1185">Reference proteome</keyword>
<keyword evidence="2 6" id="KW-0328">Glycosyltransferase</keyword>
<comment type="caution">
    <text evidence="8">The sequence shown here is derived from an EMBL/GenBank/DDBJ whole genome shotgun (WGS) entry which is preliminary data.</text>
</comment>
<evidence type="ECO:0000313" key="8">
    <source>
        <dbReference type="EMBL" id="TCS63685.1"/>
    </source>
</evidence>
<evidence type="ECO:0000256" key="2">
    <source>
        <dbReference type="ARBA" id="ARBA00022676"/>
    </source>
</evidence>
<keyword evidence="1 6" id="KW-1277">Toxin-antitoxin system</keyword>
<feature type="binding site" evidence="6">
    <location>
        <begin position="8"/>
        <end position="10"/>
    </location>
    <ligand>
        <name>NAD(+)</name>
        <dbReference type="ChEBI" id="CHEBI:57540"/>
    </ligand>
</feature>
<keyword evidence="4 6" id="KW-0548">Nucleotidyltransferase</keyword>
<dbReference type="GO" id="GO:0003677">
    <property type="term" value="F:DNA binding"/>
    <property type="evidence" value="ECO:0007669"/>
    <property type="project" value="UniProtKB-UniRule"/>
</dbReference>
<sequence length="254" mass="29321">MTDRHIFRMMHFQNVERILQDGAIHAKNFRTQPGYQISYENIVNKRGTVYRTPAGDVVNDYVPFYFSPRTSMAHTISKENVPLRDPSGTKVGVANMDDVIFMVSHTSHFQNAALPFWFTDVACNSGAMVPEYKNDFSELQSHVEWSLFDETPTVATIPEISYNGVCRYFFDRDNPPEHSNRSTKRMAEFMVKDQVPLKFIDCIVTKNETIKQSVEAWIQADLPPKTGHSRREFRRMVNIFWGGCHVIRGMPLMT</sequence>
<evidence type="ECO:0000256" key="5">
    <source>
        <dbReference type="ARBA" id="ARBA00023125"/>
    </source>
</evidence>
<evidence type="ECO:0000259" key="7">
    <source>
        <dbReference type="PROSITE" id="PS52018"/>
    </source>
</evidence>
<keyword evidence="3 6" id="KW-0808">Transferase</keyword>
<feature type="binding site" evidence="6">
    <location>
        <position position="46"/>
    </location>
    <ligand>
        <name>NAD(+)</name>
        <dbReference type="ChEBI" id="CHEBI:57540"/>
    </ligand>
</feature>